<dbReference type="OrthoDB" id="331240at2157"/>
<feature type="domain" description="CAAX prenyl protease 2/Lysostaphin resistance protein A-like" evidence="2">
    <location>
        <begin position="134"/>
        <end position="233"/>
    </location>
</feature>
<dbReference type="Proteomes" id="UP000198531">
    <property type="component" value="Unassembled WGS sequence"/>
</dbReference>
<dbReference type="PANTHER" id="PTHR39430">
    <property type="entry name" value="MEMBRANE-ASSOCIATED PROTEASE-RELATED"/>
    <property type="match status" value="1"/>
</dbReference>
<name>A0A1I6FZC9_9EURY</name>
<keyword evidence="1" id="KW-0812">Transmembrane</keyword>
<feature type="transmembrane region" description="Helical" evidence="1">
    <location>
        <begin position="21"/>
        <end position="46"/>
    </location>
</feature>
<feature type="transmembrane region" description="Helical" evidence="1">
    <location>
        <begin position="129"/>
        <end position="151"/>
    </location>
</feature>
<evidence type="ECO:0000313" key="3">
    <source>
        <dbReference type="EMBL" id="SFR35250.1"/>
    </source>
</evidence>
<evidence type="ECO:0000256" key="1">
    <source>
        <dbReference type="SAM" id="Phobius"/>
    </source>
</evidence>
<feature type="transmembrane region" description="Helical" evidence="1">
    <location>
        <begin position="93"/>
        <end position="117"/>
    </location>
</feature>
<proteinExistence type="predicted"/>
<dbReference type="RefSeq" id="WP_089803962.1">
    <property type="nucleotide sequence ID" value="NZ_FOYT01000001.1"/>
</dbReference>
<keyword evidence="1" id="KW-1133">Transmembrane helix</keyword>
<feature type="transmembrane region" description="Helical" evidence="1">
    <location>
        <begin position="52"/>
        <end position="73"/>
    </location>
</feature>
<dbReference type="PANTHER" id="PTHR39430:SF1">
    <property type="entry name" value="PROTEASE"/>
    <property type="match status" value="1"/>
</dbReference>
<feature type="transmembrane region" description="Helical" evidence="1">
    <location>
        <begin position="171"/>
        <end position="191"/>
    </location>
</feature>
<dbReference type="Pfam" id="PF02517">
    <property type="entry name" value="Rce1-like"/>
    <property type="match status" value="1"/>
</dbReference>
<dbReference type="GO" id="GO:0004175">
    <property type="term" value="F:endopeptidase activity"/>
    <property type="evidence" value="ECO:0007669"/>
    <property type="project" value="UniProtKB-ARBA"/>
</dbReference>
<feature type="transmembrane region" description="Helical" evidence="1">
    <location>
        <begin position="197"/>
        <end position="216"/>
    </location>
</feature>
<sequence length="312" mass="32514">MKLRELVWNGSERRPRAPVRLTLAVVALVLVVVAVGVVFSVFSAALTLSSGLAASFVSILLPGVLAVVLGVVVDRRRVSDLGLGFDRDWWLDLGFGLFLGAALMTVIFLLALAVGWVRVDGTFTGGSRGFLAGFALLTLQFLAVGFAEEILLRGYLLTNVAEGLAGYTSRAVAAGVAVLVSSVVFGAAHLLNPNATLVSTAGISLAGIFLAVGYVLTDELAIPVGLHVTWNLFQGGVYGFPVSGLGIGANVVDTAETGPDLFTGGAFGPEAGLLGVLGTVLGTALVVAYVRWRYGEARLAPGLFEPDLRWRD</sequence>
<keyword evidence="1" id="KW-0472">Membrane</keyword>
<accession>A0A1I6FZC9</accession>
<dbReference type="AlphaFoldDB" id="A0A1I6FZC9"/>
<dbReference type="STRING" id="553469.SAMN04487947_0289"/>
<evidence type="ECO:0000259" key="2">
    <source>
        <dbReference type="Pfam" id="PF02517"/>
    </source>
</evidence>
<dbReference type="GO" id="GO:0080120">
    <property type="term" value="P:CAAX-box protein maturation"/>
    <property type="evidence" value="ECO:0007669"/>
    <property type="project" value="UniProtKB-ARBA"/>
</dbReference>
<protein>
    <recommendedName>
        <fullName evidence="2">CAAX prenyl protease 2/Lysostaphin resistance protein A-like domain-containing protein</fullName>
    </recommendedName>
</protein>
<feature type="transmembrane region" description="Helical" evidence="1">
    <location>
        <begin position="228"/>
        <end position="251"/>
    </location>
</feature>
<feature type="transmembrane region" description="Helical" evidence="1">
    <location>
        <begin position="271"/>
        <end position="290"/>
    </location>
</feature>
<dbReference type="EMBL" id="FOYT01000001">
    <property type="protein sequence ID" value="SFR35250.1"/>
    <property type="molecule type" value="Genomic_DNA"/>
</dbReference>
<keyword evidence="4" id="KW-1185">Reference proteome</keyword>
<reference evidence="4" key="1">
    <citation type="submission" date="2016-10" db="EMBL/GenBank/DDBJ databases">
        <authorList>
            <person name="Varghese N."/>
            <person name="Submissions S."/>
        </authorList>
    </citation>
    <scope>NUCLEOTIDE SEQUENCE [LARGE SCALE GENOMIC DNA]</scope>
    <source>
        <strain evidence="4">CGMCC 1.7736</strain>
    </source>
</reference>
<organism evidence="3 4">
    <name type="scientific">Halogeometricum rufum</name>
    <dbReference type="NCBI Taxonomy" id="553469"/>
    <lineage>
        <taxon>Archaea</taxon>
        <taxon>Methanobacteriati</taxon>
        <taxon>Methanobacteriota</taxon>
        <taxon>Stenosarchaea group</taxon>
        <taxon>Halobacteria</taxon>
        <taxon>Halobacteriales</taxon>
        <taxon>Haloferacaceae</taxon>
        <taxon>Halogeometricum</taxon>
    </lineage>
</organism>
<gene>
    <name evidence="3" type="ORF">SAMN04487947_0289</name>
</gene>
<dbReference type="InterPro" id="IPR003675">
    <property type="entry name" value="Rce1/LyrA-like_dom"/>
</dbReference>
<evidence type="ECO:0000313" key="4">
    <source>
        <dbReference type="Proteomes" id="UP000198531"/>
    </source>
</evidence>